<feature type="non-terminal residue" evidence="1">
    <location>
        <position position="1"/>
    </location>
</feature>
<organism evidence="1">
    <name type="scientific">Cuerna arida</name>
    <dbReference type="NCBI Taxonomy" id="1464854"/>
    <lineage>
        <taxon>Eukaryota</taxon>
        <taxon>Metazoa</taxon>
        <taxon>Ecdysozoa</taxon>
        <taxon>Arthropoda</taxon>
        <taxon>Hexapoda</taxon>
        <taxon>Insecta</taxon>
        <taxon>Pterygota</taxon>
        <taxon>Neoptera</taxon>
        <taxon>Paraneoptera</taxon>
        <taxon>Hemiptera</taxon>
        <taxon>Auchenorrhyncha</taxon>
        <taxon>Membracoidea</taxon>
        <taxon>Cicadellidae</taxon>
        <taxon>Cicadellinae</taxon>
        <taxon>Proconiini</taxon>
        <taxon>Cuerna</taxon>
    </lineage>
</organism>
<gene>
    <name evidence="1" type="ORF">g.47948</name>
</gene>
<proteinExistence type="predicted"/>
<evidence type="ECO:0000313" key="1">
    <source>
        <dbReference type="EMBL" id="JAS62955.1"/>
    </source>
</evidence>
<protein>
    <submittedName>
        <fullName evidence="1">Uncharacterized protein</fullName>
    </submittedName>
</protein>
<dbReference type="EMBL" id="GECZ01006814">
    <property type="protein sequence ID" value="JAS62955.1"/>
    <property type="molecule type" value="Transcribed_RNA"/>
</dbReference>
<dbReference type="AlphaFoldDB" id="A0A1B6GKJ5"/>
<name>A0A1B6GKJ5_9HEMI</name>
<accession>A0A1B6GKJ5</accession>
<reference evidence="1" key="1">
    <citation type="submission" date="2015-11" db="EMBL/GenBank/DDBJ databases">
        <title>De novo transcriptome assembly of four potential Pierce s Disease insect vectors from Arizona vineyards.</title>
        <authorList>
            <person name="Tassone E.E."/>
        </authorList>
    </citation>
    <scope>NUCLEOTIDE SEQUENCE</scope>
</reference>
<feature type="non-terminal residue" evidence="1">
    <location>
        <position position="117"/>
    </location>
</feature>
<sequence>AAARTHTHTDIDPPRTYVDHARVTNALSRVDWEPVLSCLDVNLCSTLFLDTILSAIESAKKPAINFSSRFTKLKPWITAGLVKSIRERDKLSKAAKRQPFNNNLQTHYREYRHTVSN</sequence>